<dbReference type="EMBL" id="FNQM01000037">
    <property type="protein sequence ID" value="SEB04448.1"/>
    <property type="molecule type" value="Genomic_DNA"/>
</dbReference>
<proteinExistence type="predicted"/>
<organism evidence="1 2">
    <name type="scientific">Rubrimonas cliftonensis</name>
    <dbReference type="NCBI Taxonomy" id="89524"/>
    <lineage>
        <taxon>Bacteria</taxon>
        <taxon>Pseudomonadati</taxon>
        <taxon>Pseudomonadota</taxon>
        <taxon>Alphaproteobacteria</taxon>
        <taxon>Rhodobacterales</taxon>
        <taxon>Paracoccaceae</taxon>
        <taxon>Rubrimonas</taxon>
    </lineage>
</organism>
<keyword evidence="2" id="KW-1185">Reference proteome</keyword>
<reference evidence="1 2" key="1">
    <citation type="submission" date="2016-10" db="EMBL/GenBank/DDBJ databases">
        <authorList>
            <person name="de Groot N.N."/>
        </authorList>
    </citation>
    <scope>NUCLEOTIDE SEQUENCE [LARGE SCALE GENOMIC DNA]</scope>
    <source>
        <strain evidence="1 2">DSM 15345</strain>
    </source>
</reference>
<protein>
    <recommendedName>
        <fullName evidence="3">ISKra4 family transposase</fullName>
    </recommendedName>
</protein>
<dbReference type="RefSeq" id="WP_093256638.1">
    <property type="nucleotide sequence ID" value="NZ_FNQM01000037.1"/>
</dbReference>
<name>A0A1H4G6B7_9RHOB</name>
<evidence type="ECO:0000313" key="2">
    <source>
        <dbReference type="Proteomes" id="UP000198703"/>
    </source>
</evidence>
<gene>
    <name evidence="1" type="ORF">SAMN05444370_1378</name>
</gene>
<sequence length="427" mass="48392">MDVRISIETIFEDGEVRRHSLGRLSRPCRMTGPEAFGLMVEYAKAILERLQRAIIDDQLEELAKASRPCPDCGCVRPVHDYRPRTLDTLFGRLRVRAPRIRLCDCWDRTTGGHARCVSPLSVFFPDRATPEMRRLQTELGARHTFREAARLMETFPPCARTQHTTARYCLGRIADGLDEREDAAPSESRDDEASRGPITVFVDGAHIRCRPEYQRRHLDVVVSKIEGTAAGWRHGDPLTVISDGEPASPSLVRNAARASIIHILDWWHVSMRVQHVETTVKGLVETPGFEDLPSLFLKPAEHLRWNLWRGKIQLVGMYLQWLIVDYRRVRGDATVAAAAKRAEARCLALYTYLANNMDALIDYGARHRRGLPVSRSRAEGCVDDIANTRMGKRRRMRWSPTGAHRAAVARVAVLDRRLTISHRTTAA</sequence>
<evidence type="ECO:0000313" key="1">
    <source>
        <dbReference type="EMBL" id="SEB04448.1"/>
    </source>
</evidence>
<dbReference type="AlphaFoldDB" id="A0A1H4G6B7"/>
<dbReference type="Proteomes" id="UP000198703">
    <property type="component" value="Unassembled WGS sequence"/>
</dbReference>
<dbReference type="OrthoDB" id="8089897at2"/>
<evidence type="ECO:0008006" key="3">
    <source>
        <dbReference type="Google" id="ProtNLM"/>
    </source>
</evidence>
<accession>A0A1H4G6B7</accession>